<keyword evidence="2" id="KW-0520">NAD</keyword>
<name>A0A7Y3W4W7_9PROT</name>
<dbReference type="Proteomes" id="UP000536835">
    <property type="component" value="Unassembled WGS sequence"/>
</dbReference>
<protein>
    <submittedName>
        <fullName evidence="4">D-2-hydroxyacid dehydrogenase</fullName>
    </submittedName>
</protein>
<evidence type="ECO:0000256" key="1">
    <source>
        <dbReference type="ARBA" id="ARBA00023002"/>
    </source>
</evidence>
<comment type="caution">
    <text evidence="4">The sequence shown here is derived from an EMBL/GenBank/DDBJ whole genome shotgun (WGS) entry which is preliminary data.</text>
</comment>
<keyword evidence="1" id="KW-0560">Oxidoreductase</keyword>
<evidence type="ECO:0000259" key="3">
    <source>
        <dbReference type="Pfam" id="PF02826"/>
    </source>
</evidence>
<keyword evidence="5" id="KW-1185">Reference proteome</keyword>
<dbReference type="RefSeq" id="WP_173197846.1">
    <property type="nucleotide sequence ID" value="NZ_JABFCX010000002.1"/>
</dbReference>
<dbReference type="PANTHER" id="PTHR43333:SF1">
    <property type="entry name" value="D-ISOMER SPECIFIC 2-HYDROXYACID DEHYDROGENASE NAD-BINDING DOMAIN-CONTAINING PROTEIN"/>
    <property type="match status" value="1"/>
</dbReference>
<dbReference type="InterPro" id="IPR006140">
    <property type="entry name" value="D-isomer_DH_NAD-bd"/>
</dbReference>
<dbReference type="Pfam" id="PF02826">
    <property type="entry name" value="2-Hacid_dh_C"/>
    <property type="match status" value="1"/>
</dbReference>
<gene>
    <name evidence="4" type="ORF">HK107_06580</name>
</gene>
<feature type="domain" description="D-isomer specific 2-hydroxyacid dehydrogenase NAD-binding" evidence="3">
    <location>
        <begin position="102"/>
        <end position="269"/>
    </location>
</feature>
<dbReference type="EMBL" id="JABFCX010000002">
    <property type="protein sequence ID" value="NNU15984.1"/>
    <property type="molecule type" value="Genomic_DNA"/>
</dbReference>
<dbReference type="AlphaFoldDB" id="A0A7Y3W4W7"/>
<organism evidence="4 5">
    <name type="scientific">Parvularcula mediterranea</name>
    <dbReference type="NCBI Taxonomy" id="2732508"/>
    <lineage>
        <taxon>Bacteria</taxon>
        <taxon>Pseudomonadati</taxon>
        <taxon>Pseudomonadota</taxon>
        <taxon>Alphaproteobacteria</taxon>
        <taxon>Parvularculales</taxon>
        <taxon>Parvularculaceae</taxon>
        <taxon>Parvularcula</taxon>
    </lineage>
</organism>
<dbReference type="Gene3D" id="3.40.50.720">
    <property type="entry name" value="NAD(P)-binding Rossmann-like Domain"/>
    <property type="match status" value="2"/>
</dbReference>
<accession>A0A7Y3W4W7</accession>
<evidence type="ECO:0000313" key="4">
    <source>
        <dbReference type="EMBL" id="NNU15984.1"/>
    </source>
</evidence>
<evidence type="ECO:0000313" key="5">
    <source>
        <dbReference type="Proteomes" id="UP000536835"/>
    </source>
</evidence>
<proteinExistence type="predicted"/>
<dbReference type="GO" id="GO:0016491">
    <property type="term" value="F:oxidoreductase activity"/>
    <property type="evidence" value="ECO:0007669"/>
    <property type="project" value="UniProtKB-KW"/>
</dbReference>
<dbReference type="PANTHER" id="PTHR43333">
    <property type="entry name" value="2-HACID_DH_C DOMAIN-CONTAINING PROTEIN"/>
    <property type="match status" value="1"/>
</dbReference>
<reference evidence="4 5" key="1">
    <citation type="submission" date="2020-05" db="EMBL/GenBank/DDBJ databases">
        <title>Parvularcula mediterraneae sp. nov., isolated from polypropylene straw from shallow seawater of the seashore of Laganas in Zakynthos island, Greece.</title>
        <authorList>
            <person name="Szabo I."/>
            <person name="Al-Omari J."/>
            <person name="Rado J."/>
            <person name="Szerdahelyi G.S."/>
        </authorList>
    </citation>
    <scope>NUCLEOTIDE SEQUENCE [LARGE SCALE GENOMIC DNA]</scope>
    <source>
        <strain evidence="4 5">ZS-1/3</strain>
    </source>
</reference>
<evidence type="ECO:0000256" key="2">
    <source>
        <dbReference type="ARBA" id="ARBA00023027"/>
    </source>
</evidence>
<dbReference type="GO" id="GO:0051287">
    <property type="term" value="F:NAD binding"/>
    <property type="evidence" value="ECO:0007669"/>
    <property type="project" value="InterPro"/>
</dbReference>
<sequence>MTLLTLRVHSPTPDDVLRHLHPMLPEGVLVTGEPVTGKGPSALIAFSAPDDEDIGRYDWIHIGGAGIDRIAAALKGSSKTPILTRTIGAMGHQMAEYVLSYILADLQKHGFRAAREAERDWQKEASLPTYLFDQTVAIFGTGPIGRGVAEALTPLCREVTGYSRSGREAEGFTRTLPLERFDGADIVIAALPATRETDGIIGKVLLERMKGALFMNIGRGAVVDDDALLRALDNGTVRRAILDVFRKEPLPKDHPYWPHPEVTVTPHVSGVTRPIDIAEAFAERLPKFLAKRLGSEVDLKRGY</sequence>
<dbReference type="InterPro" id="IPR036291">
    <property type="entry name" value="NAD(P)-bd_dom_sf"/>
</dbReference>
<dbReference type="SUPFAM" id="SSF51735">
    <property type="entry name" value="NAD(P)-binding Rossmann-fold domains"/>
    <property type="match status" value="1"/>
</dbReference>